<dbReference type="EMBL" id="NSDM01000007">
    <property type="protein sequence ID" value="MDQ2585959.1"/>
    <property type="molecule type" value="Genomic_DNA"/>
</dbReference>
<name>A0ABU0X3U4_9PSEU</name>
<sequence>MGRTDKGDVWIRLRAGWRRPGGDRAVGWALWQPGYTAHPWPRDELRPSFTYYVCDDLPGGGRGIVSRATATGVLRPTEVDSAGSAYRLVAETLFDDDLAMAPEEWYAERYNRGKSARPWPQSVTAWRAVVTERVGPYVLPGLTAFPRTGWLRSAGIAL</sequence>
<evidence type="ECO:0000313" key="1">
    <source>
        <dbReference type="EMBL" id="MDQ2585959.1"/>
    </source>
</evidence>
<protein>
    <submittedName>
        <fullName evidence="1">Uncharacterized protein</fullName>
    </submittedName>
</protein>
<comment type="caution">
    <text evidence="1">The sequence shown here is derived from an EMBL/GenBank/DDBJ whole genome shotgun (WGS) entry which is preliminary data.</text>
</comment>
<dbReference type="Proteomes" id="UP001225605">
    <property type="component" value="Unassembled WGS sequence"/>
</dbReference>
<evidence type="ECO:0000313" key="2">
    <source>
        <dbReference type="Proteomes" id="UP001225605"/>
    </source>
</evidence>
<proteinExistence type="predicted"/>
<organism evidence="1 2">
    <name type="scientific">Saccharothrix yanglingensis</name>
    <dbReference type="NCBI Taxonomy" id="659496"/>
    <lineage>
        <taxon>Bacteria</taxon>
        <taxon>Bacillati</taxon>
        <taxon>Actinomycetota</taxon>
        <taxon>Actinomycetes</taxon>
        <taxon>Pseudonocardiales</taxon>
        <taxon>Pseudonocardiaceae</taxon>
        <taxon>Saccharothrix</taxon>
    </lineage>
</organism>
<reference evidence="1 2" key="1">
    <citation type="submission" date="2017-06" db="EMBL/GenBank/DDBJ databases">
        <title>Cultured bacterium strain Saccharothrix yanglingensis Hhs.015.</title>
        <authorList>
            <person name="Xia Y."/>
        </authorList>
    </citation>
    <scope>NUCLEOTIDE SEQUENCE [LARGE SCALE GENOMIC DNA]</scope>
    <source>
        <strain evidence="1 2">Hhs.015</strain>
    </source>
</reference>
<accession>A0ABU0X3U4</accession>
<keyword evidence="2" id="KW-1185">Reference proteome</keyword>
<gene>
    <name evidence="1" type="ORF">CKY47_18585</name>
</gene>